<dbReference type="PANTHER" id="PTHR11527">
    <property type="entry name" value="HEAT-SHOCK PROTEIN 20 FAMILY MEMBER"/>
    <property type="match status" value="1"/>
</dbReference>
<dbReference type="SUPFAM" id="SSF49764">
    <property type="entry name" value="HSP20-like chaperones"/>
    <property type="match status" value="1"/>
</dbReference>
<feature type="compositionally biased region" description="Basic and acidic residues" evidence="4">
    <location>
        <begin position="145"/>
        <end position="162"/>
    </location>
</feature>
<dbReference type="InterPro" id="IPR008978">
    <property type="entry name" value="HSP20-like_chaperone"/>
</dbReference>
<dbReference type="Pfam" id="PF00011">
    <property type="entry name" value="HSP20"/>
    <property type="match status" value="1"/>
</dbReference>
<evidence type="ECO:0000313" key="6">
    <source>
        <dbReference type="EMBL" id="KAK2954179.1"/>
    </source>
</evidence>
<dbReference type="Gene3D" id="2.60.40.790">
    <property type="match status" value="1"/>
</dbReference>
<keyword evidence="1" id="KW-0346">Stress response</keyword>
<dbReference type="Proteomes" id="UP001281761">
    <property type="component" value="Unassembled WGS sequence"/>
</dbReference>
<evidence type="ECO:0000256" key="1">
    <source>
        <dbReference type="ARBA" id="ARBA00023016"/>
    </source>
</evidence>
<feature type="region of interest" description="Disordered" evidence="4">
    <location>
        <begin position="71"/>
        <end position="98"/>
    </location>
</feature>
<comment type="caution">
    <text evidence="6">The sequence shown here is derived from an EMBL/GenBank/DDBJ whole genome shotgun (WGS) entry which is preliminary data.</text>
</comment>
<organism evidence="6 7">
    <name type="scientific">Blattamonas nauphoetae</name>
    <dbReference type="NCBI Taxonomy" id="2049346"/>
    <lineage>
        <taxon>Eukaryota</taxon>
        <taxon>Metamonada</taxon>
        <taxon>Preaxostyla</taxon>
        <taxon>Oxymonadida</taxon>
        <taxon>Blattamonas</taxon>
    </lineage>
</organism>
<evidence type="ECO:0000256" key="3">
    <source>
        <dbReference type="RuleBase" id="RU003616"/>
    </source>
</evidence>
<dbReference type="CDD" id="cd06464">
    <property type="entry name" value="ACD_sHsps-like"/>
    <property type="match status" value="1"/>
</dbReference>
<accession>A0ABQ9XR94</accession>
<feature type="region of interest" description="Disordered" evidence="4">
    <location>
        <begin position="145"/>
        <end position="165"/>
    </location>
</feature>
<gene>
    <name evidence="6" type="ORF">BLNAU_10833</name>
</gene>
<name>A0ABQ9XR94_9EUKA</name>
<feature type="domain" description="SHSP" evidence="5">
    <location>
        <begin position="97"/>
        <end position="218"/>
    </location>
</feature>
<reference evidence="6 7" key="1">
    <citation type="journal article" date="2022" name="bioRxiv">
        <title>Genomics of Preaxostyla Flagellates Illuminates Evolutionary Transitions and the Path Towards Mitochondrial Loss.</title>
        <authorList>
            <person name="Novak L.V.F."/>
            <person name="Treitli S.C."/>
            <person name="Pyrih J."/>
            <person name="Halakuc P."/>
            <person name="Pipaliya S.V."/>
            <person name="Vacek V."/>
            <person name="Brzon O."/>
            <person name="Soukal P."/>
            <person name="Eme L."/>
            <person name="Dacks J.B."/>
            <person name="Karnkowska A."/>
            <person name="Elias M."/>
            <person name="Hampl V."/>
        </authorList>
    </citation>
    <scope>NUCLEOTIDE SEQUENCE [LARGE SCALE GENOMIC DNA]</scope>
    <source>
        <strain evidence="6">NAU3</strain>
        <tissue evidence="6">Gut</tissue>
    </source>
</reference>
<dbReference type="EMBL" id="JARBJD010000081">
    <property type="protein sequence ID" value="KAK2954179.1"/>
    <property type="molecule type" value="Genomic_DNA"/>
</dbReference>
<proteinExistence type="inferred from homology"/>
<sequence length="218" mass="25182">MYIRAELPAIRKYEMTFTHLQKEIDDLFHSTSHLFDNPFQEYNEIRRRTLEILDEHQPGNCLCGDSEEGMCGAQPSSSGNQQQNWIQPHNGGNLPDSQRQWMVPRCDFHNEAKRYIIQAELPGMNKEDIHLDVDDETNSITISAKRHDESKSDRTEAGEKIHSSKSHTYSFHHTFKLPFECHKNLNNMQAEFNDGMLCITCPKGQVTPNRSPRSIPVQ</sequence>
<keyword evidence="7" id="KW-1185">Reference proteome</keyword>
<evidence type="ECO:0000259" key="5">
    <source>
        <dbReference type="PROSITE" id="PS01031"/>
    </source>
</evidence>
<evidence type="ECO:0000313" key="7">
    <source>
        <dbReference type="Proteomes" id="UP001281761"/>
    </source>
</evidence>
<feature type="compositionally biased region" description="Polar residues" evidence="4">
    <location>
        <begin position="74"/>
        <end position="87"/>
    </location>
</feature>
<comment type="similarity">
    <text evidence="2 3">Belongs to the small heat shock protein (HSP20) family.</text>
</comment>
<dbReference type="InterPro" id="IPR002068">
    <property type="entry name" value="A-crystallin/Hsp20_dom"/>
</dbReference>
<dbReference type="InterPro" id="IPR031107">
    <property type="entry name" value="Small_HSP"/>
</dbReference>
<protein>
    <submittedName>
        <fullName evidence="6">HSP20 family protein</fullName>
    </submittedName>
</protein>
<evidence type="ECO:0000256" key="4">
    <source>
        <dbReference type="SAM" id="MobiDB-lite"/>
    </source>
</evidence>
<dbReference type="PROSITE" id="PS01031">
    <property type="entry name" value="SHSP"/>
    <property type="match status" value="1"/>
</dbReference>
<evidence type="ECO:0000256" key="2">
    <source>
        <dbReference type="PROSITE-ProRule" id="PRU00285"/>
    </source>
</evidence>